<gene>
    <name evidence="2" type="ORF">PIB30_090303</name>
</gene>
<dbReference type="EMBL" id="JASCZI010062151">
    <property type="protein sequence ID" value="MED6140146.1"/>
    <property type="molecule type" value="Genomic_DNA"/>
</dbReference>
<accession>A0ABU6SUM2</accession>
<reference evidence="2 3" key="1">
    <citation type="journal article" date="2023" name="Plants (Basel)">
        <title>Bridging the Gap: Combining Genomics and Transcriptomics Approaches to Understand Stylosanthes scabra, an Orphan Legume from the Brazilian Caatinga.</title>
        <authorList>
            <person name="Ferreira-Neto J.R.C."/>
            <person name="da Silva M.D."/>
            <person name="Binneck E."/>
            <person name="de Melo N.F."/>
            <person name="da Silva R.H."/>
            <person name="de Melo A.L.T.M."/>
            <person name="Pandolfi V."/>
            <person name="Bustamante F.O."/>
            <person name="Brasileiro-Vidal A.C."/>
            <person name="Benko-Iseppon A.M."/>
        </authorList>
    </citation>
    <scope>NUCLEOTIDE SEQUENCE [LARGE SCALE GENOMIC DNA]</scope>
    <source>
        <tissue evidence="2">Leaves</tissue>
    </source>
</reference>
<keyword evidence="3" id="KW-1185">Reference proteome</keyword>
<evidence type="ECO:0000313" key="2">
    <source>
        <dbReference type="EMBL" id="MED6140146.1"/>
    </source>
</evidence>
<evidence type="ECO:0000256" key="1">
    <source>
        <dbReference type="SAM" id="MobiDB-lite"/>
    </source>
</evidence>
<evidence type="ECO:0000313" key="3">
    <source>
        <dbReference type="Proteomes" id="UP001341840"/>
    </source>
</evidence>
<dbReference type="Proteomes" id="UP001341840">
    <property type="component" value="Unassembled WGS sequence"/>
</dbReference>
<proteinExistence type="predicted"/>
<organism evidence="2 3">
    <name type="scientific">Stylosanthes scabra</name>
    <dbReference type="NCBI Taxonomy" id="79078"/>
    <lineage>
        <taxon>Eukaryota</taxon>
        <taxon>Viridiplantae</taxon>
        <taxon>Streptophyta</taxon>
        <taxon>Embryophyta</taxon>
        <taxon>Tracheophyta</taxon>
        <taxon>Spermatophyta</taxon>
        <taxon>Magnoliopsida</taxon>
        <taxon>eudicotyledons</taxon>
        <taxon>Gunneridae</taxon>
        <taxon>Pentapetalae</taxon>
        <taxon>rosids</taxon>
        <taxon>fabids</taxon>
        <taxon>Fabales</taxon>
        <taxon>Fabaceae</taxon>
        <taxon>Papilionoideae</taxon>
        <taxon>50 kb inversion clade</taxon>
        <taxon>dalbergioids sensu lato</taxon>
        <taxon>Dalbergieae</taxon>
        <taxon>Pterocarpus clade</taxon>
        <taxon>Stylosanthes</taxon>
    </lineage>
</organism>
<sequence length="115" mass="13143">MKRLGTANGIWPQSHTNPEYPHEPAEGNSTEAEVVLVLLKCLSQRGRRYILPWQRDVIIHSLCLFALPASSRSGRKMVVIQWNIWLGHDWGCHVLRWGIGWNLTCARIVESSVSR</sequence>
<name>A0ABU6SUM2_9FABA</name>
<comment type="caution">
    <text evidence="2">The sequence shown here is derived from an EMBL/GenBank/DDBJ whole genome shotgun (WGS) entry which is preliminary data.</text>
</comment>
<feature type="region of interest" description="Disordered" evidence="1">
    <location>
        <begin position="1"/>
        <end position="26"/>
    </location>
</feature>
<protein>
    <submittedName>
        <fullName evidence="2">Uncharacterized protein</fullName>
    </submittedName>
</protein>